<dbReference type="EMBL" id="BMAW01026622">
    <property type="protein sequence ID" value="GFT98137.1"/>
    <property type="molecule type" value="Genomic_DNA"/>
</dbReference>
<dbReference type="PANTHER" id="PTHR33327">
    <property type="entry name" value="ENDONUCLEASE"/>
    <property type="match status" value="1"/>
</dbReference>
<accession>A0A8X6UBP7</accession>
<dbReference type="Pfam" id="PF23055">
    <property type="entry name" value="DUF7041"/>
    <property type="match status" value="1"/>
</dbReference>
<organism evidence="2 3">
    <name type="scientific">Nephila pilipes</name>
    <name type="common">Giant wood spider</name>
    <name type="synonym">Nephila maculata</name>
    <dbReference type="NCBI Taxonomy" id="299642"/>
    <lineage>
        <taxon>Eukaryota</taxon>
        <taxon>Metazoa</taxon>
        <taxon>Ecdysozoa</taxon>
        <taxon>Arthropoda</taxon>
        <taxon>Chelicerata</taxon>
        <taxon>Arachnida</taxon>
        <taxon>Araneae</taxon>
        <taxon>Araneomorphae</taxon>
        <taxon>Entelegynae</taxon>
        <taxon>Araneoidea</taxon>
        <taxon>Nephilidae</taxon>
        <taxon>Nephila</taxon>
    </lineage>
</organism>
<proteinExistence type="predicted"/>
<dbReference type="Proteomes" id="UP000887013">
    <property type="component" value="Unassembled WGS sequence"/>
</dbReference>
<reference evidence="2" key="1">
    <citation type="submission" date="2020-08" db="EMBL/GenBank/DDBJ databases">
        <title>Multicomponent nature underlies the extraordinary mechanical properties of spider dragline silk.</title>
        <authorList>
            <person name="Kono N."/>
            <person name="Nakamura H."/>
            <person name="Mori M."/>
            <person name="Yoshida Y."/>
            <person name="Ohtoshi R."/>
            <person name="Malay A.D."/>
            <person name="Moran D.A.P."/>
            <person name="Tomita M."/>
            <person name="Numata K."/>
            <person name="Arakawa K."/>
        </authorList>
    </citation>
    <scope>NUCLEOTIDE SEQUENCE</scope>
</reference>
<feature type="domain" description="DUF7041" evidence="1">
    <location>
        <begin position="76"/>
        <end position="143"/>
    </location>
</feature>
<evidence type="ECO:0000313" key="3">
    <source>
        <dbReference type="Proteomes" id="UP000887013"/>
    </source>
</evidence>
<sequence length="251" mass="28259">MPNPINYDEIAKSQESDLELQNLISNPQGLQLKKIVMPNSNIPLFCDLSTGTARPYIPKEYRQRIFSQLHNMSHPAEANFELSGITNDVTKYNNVLLQLTFEIMSVASDLLFDPLHADQYTTLKNRLTQEFSVSESLQIRKLLSELQLGDDKSSHLLRKMKELAGTALNDDFLRNLWLQRLPAEIQTIISEKLENLAKLADKIAEISASPFTPNVYAVVGRSEQSSDCPNSPLNEMIALRGEIASLSKQVE</sequence>
<dbReference type="OrthoDB" id="6433932at2759"/>
<evidence type="ECO:0000259" key="1">
    <source>
        <dbReference type="Pfam" id="PF23055"/>
    </source>
</evidence>
<name>A0A8X6UBP7_NEPPI</name>
<protein>
    <recommendedName>
        <fullName evidence="1">DUF7041 domain-containing protein</fullName>
    </recommendedName>
</protein>
<keyword evidence="3" id="KW-1185">Reference proteome</keyword>
<dbReference type="AlphaFoldDB" id="A0A8X6UBP7"/>
<evidence type="ECO:0000313" key="2">
    <source>
        <dbReference type="EMBL" id="GFT98137.1"/>
    </source>
</evidence>
<dbReference type="InterPro" id="IPR055469">
    <property type="entry name" value="DUF7041"/>
</dbReference>
<dbReference type="PANTHER" id="PTHR33327:SF3">
    <property type="entry name" value="RNA-DIRECTED DNA POLYMERASE"/>
    <property type="match status" value="1"/>
</dbReference>
<comment type="caution">
    <text evidence="2">The sequence shown here is derived from an EMBL/GenBank/DDBJ whole genome shotgun (WGS) entry which is preliminary data.</text>
</comment>
<gene>
    <name evidence="2" type="primary">AVEN_162358_1</name>
    <name evidence="2" type="ORF">NPIL_612561</name>
</gene>